<dbReference type="AlphaFoldDB" id="A0A0C1EI09"/>
<dbReference type="EMBL" id="JSAM01000125">
    <property type="protein sequence ID" value="KIA76269.1"/>
    <property type="molecule type" value="Genomic_DNA"/>
</dbReference>
<accession>A0A0C1EI09</accession>
<evidence type="ECO:0000313" key="1">
    <source>
        <dbReference type="EMBL" id="KIA76269.1"/>
    </source>
</evidence>
<name>A0A0C1EI09_9BACT</name>
<dbReference type="RefSeq" id="WP_013924259.1">
    <property type="nucleotide sequence ID" value="NZ_BAWW01000066.1"/>
</dbReference>
<proteinExistence type="predicted"/>
<gene>
    <name evidence="1" type="ORF">DB43_AO00080</name>
</gene>
<protein>
    <submittedName>
        <fullName evidence="1">Uncharacterized protein</fullName>
    </submittedName>
</protein>
<dbReference type="Proteomes" id="UP000031307">
    <property type="component" value="Unassembled WGS sequence"/>
</dbReference>
<reference evidence="1 2" key="1">
    <citation type="journal article" date="2014" name="Mol. Biol. Evol.">
        <title>Massive expansion of Ubiquitination-related gene families within the Chlamydiae.</title>
        <authorList>
            <person name="Domman D."/>
            <person name="Collingro A."/>
            <person name="Lagkouvardos I."/>
            <person name="Gehre L."/>
            <person name="Weinmaier T."/>
            <person name="Rattei T."/>
            <person name="Subtil A."/>
            <person name="Horn M."/>
        </authorList>
    </citation>
    <scope>NUCLEOTIDE SEQUENCE [LARGE SCALE GENOMIC DNA]</scope>
    <source>
        <strain evidence="1 2">OEW1</strain>
    </source>
</reference>
<sequence length="54" mass="6219">MGHCKSNETIKINVIGKILEDWYIVVQENLEASGGYLIEISVQKEWEDKQNLVI</sequence>
<evidence type="ECO:0000313" key="2">
    <source>
        <dbReference type="Proteomes" id="UP000031307"/>
    </source>
</evidence>
<comment type="caution">
    <text evidence="1">The sequence shown here is derived from an EMBL/GenBank/DDBJ whole genome shotgun (WGS) entry which is preliminary data.</text>
</comment>
<organism evidence="1 2">
    <name type="scientific">Parachlamydia acanthamoebae</name>
    <dbReference type="NCBI Taxonomy" id="83552"/>
    <lineage>
        <taxon>Bacteria</taxon>
        <taxon>Pseudomonadati</taxon>
        <taxon>Chlamydiota</taxon>
        <taxon>Chlamydiia</taxon>
        <taxon>Parachlamydiales</taxon>
        <taxon>Parachlamydiaceae</taxon>
        <taxon>Parachlamydia</taxon>
    </lineage>
</organism>
<dbReference type="PATRIC" id="fig|83552.4.peg.2611"/>